<dbReference type="GO" id="GO:0005216">
    <property type="term" value="F:monoatomic ion channel activity"/>
    <property type="evidence" value="ECO:0007669"/>
    <property type="project" value="InterPro"/>
</dbReference>
<keyword evidence="4 6" id="KW-0472">Membrane</keyword>
<comment type="subcellular location">
    <subcellularLocation>
        <location evidence="1">Membrane</location>
        <topology evidence="1">Multi-pass membrane protein</topology>
    </subcellularLocation>
</comment>
<evidence type="ECO:0000256" key="2">
    <source>
        <dbReference type="ARBA" id="ARBA00022692"/>
    </source>
</evidence>
<keyword evidence="5" id="KW-0406">Ion transport</keyword>
<evidence type="ECO:0000313" key="8">
    <source>
        <dbReference type="EnsemblPlants" id="Zm00001eb204240_P001"/>
    </source>
</evidence>
<dbReference type="SUPFAM" id="SSF81324">
    <property type="entry name" value="Voltage-gated potassium channels"/>
    <property type="match status" value="1"/>
</dbReference>
<sequence>MKPTSARVLDPRGSFLQTWNKVFVISCLVSVSVDSLFLYAPAIDGDIGCLYLDDKLEKIACLLRSLTDALYLLRMAFQFSTAFAAPTPPGAFGRGVLVDDLLAIAKHYLSTYFLVDVLAILPLPQYVPRLVRIIPLYLEITRSAGTVVDTAWPGAAFNLLVYILASHVLGALWYILAIQREDTCWREACNSQEGCDLASLYCGSTASGNNSTFLQDACPTDGDGADVDPIFGIYLPALQNVSQSSGFFQKLFYCFWWGLQNLCSYGQNLKTSTYIWENLFAVFVSMSGLVLFALLIGNVQVQF</sequence>
<feature type="transmembrane region" description="Helical" evidence="6">
    <location>
        <begin position="279"/>
        <end position="301"/>
    </location>
</feature>
<keyword evidence="2 6" id="KW-0812">Transmembrane</keyword>
<keyword evidence="9" id="KW-1185">Reference proteome</keyword>
<dbReference type="InParanoid" id="A0A804P2L3"/>
<evidence type="ECO:0000256" key="5">
    <source>
        <dbReference type="ARBA" id="ARBA00023303"/>
    </source>
</evidence>
<keyword evidence="3 6" id="KW-1133">Transmembrane helix</keyword>
<evidence type="ECO:0000256" key="3">
    <source>
        <dbReference type="ARBA" id="ARBA00022989"/>
    </source>
</evidence>
<name>A0A804P2L3_MAIZE</name>
<feature type="transmembrane region" description="Helical" evidence="6">
    <location>
        <begin position="155"/>
        <end position="176"/>
    </location>
</feature>
<dbReference type="Proteomes" id="UP000007305">
    <property type="component" value="Chromosome 4"/>
</dbReference>
<protein>
    <recommendedName>
        <fullName evidence="7">Ion transport domain-containing protein</fullName>
    </recommendedName>
</protein>
<dbReference type="InterPro" id="IPR005821">
    <property type="entry name" value="Ion_trans_dom"/>
</dbReference>
<dbReference type="Pfam" id="PF00520">
    <property type="entry name" value="Ion_trans"/>
    <property type="match status" value="1"/>
</dbReference>
<evidence type="ECO:0000256" key="4">
    <source>
        <dbReference type="ARBA" id="ARBA00023136"/>
    </source>
</evidence>
<dbReference type="Gramene" id="Zm00001eb204240_T001">
    <property type="protein sequence ID" value="Zm00001eb204240_P001"/>
    <property type="gene ID" value="Zm00001eb204240"/>
</dbReference>
<dbReference type="AlphaFoldDB" id="A0A804P2L3"/>
<evidence type="ECO:0000256" key="6">
    <source>
        <dbReference type="SAM" id="Phobius"/>
    </source>
</evidence>
<reference evidence="8" key="2">
    <citation type="submission" date="2019-07" db="EMBL/GenBank/DDBJ databases">
        <authorList>
            <person name="Seetharam A."/>
            <person name="Woodhouse M."/>
            <person name="Cannon E."/>
        </authorList>
    </citation>
    <scope>NUCLEOTIDE SEQUENCE [LARGE SCALE GENOMIC DNA]</scope>
    <source>
        <strain evidence="8">cv. B73</strain>
    </source>
</reference>
<dbReference type="Gene3D" id="1.10.287.70">
    <property type="match status" value="1"/>
</dbReference>
<evidence type="ECO:0000256" key="1">
    <source>
        <dbReference type="ARBA" id="ARBA00004141"/>
    </source>
</evidence>
<keyword evidence="5" id="KW-0813">Transport</keyword>
<dbReference type="PANTHER" id="PTHR45651:SF97">
    <property type="entry name" value="CYCLIC NUCLEOTIDE-BINDING DOMAIN-CONTAINING PROTEIN"/>
    <property type="match status" value="1"/>
</dbReference>
<reference evidence="9" key="1">
    <citation type="journal article" date="2009" name="Science">
        <title>The B73 maize genome: complexity, diversity, and dynamics.</title>
        <authorList>
            <person name="Schnable P.S."/>
            <person name="Ware D."/>
            <person name="Fulton R.S."/>
            <person name="Stein J.C."/>
            <person name="Wei F."/>
            <person name="Pasternak S."/>
            <person name="Liang C."/>
            <person name="Zhang J."/>
            <person name="Fulton L."/>
            <person name="Graves T.A."/>
            <person name="Minx P."/>
            <person name="Reily A.D."/>
            <person name="Courtney L."/>
            <person name="Kruchowski S.S."/>
            <person name="Tomlinson C."/>
            <person name="Strong C."/>
            <person name="Delehaunty K."/>
            <person name="Fronick C."/>
            <person name="Courtney B."/>
            <person name="Rock S.M."/>
            <person name="Belter E."/>
            <person name="Du F."/>
            <person name="Kim K."/>
            <person name="Abbott R.M."/>
            <person name="Cotton M."/>
            <person name="Levy A."/>
            <person name="Marchetto P."/>
            <person name="Ochoa K."/>
            <person name="Jackson S.M."/>
            <person name="Gillam B."/>
            <person name="Chen W."/>
            <person name="Yan L."/>
            <person name="Higginbotham J."/>
            <person name="Cardenas M."/>
            <person name="Waligorski J."/>
            <person name="Applebaum E."/>
            <person name="Phelps L."/>
            <person name="Falcone J."/>
            <person name="Kanchi K."/>
            <person name="Thane T."/>
            <person name="Scimone A."/>
            <person name="Thane N."/>
            <person name="Henke J."/>
            <person name="Wang T."/>
            <person name="Ruppert J."/>
            <person name="Shah N."/>
            <person name="Rotter K."/>
            <person name="Hodges J."/>
            <person name="Ingenthron E."/>
            <person name="Cordes M."/>
            <person name="Kohlberg S."/>
            <person name="Sgro J."/>
            <person name="Delgado B."/>
            <person name="Mead K."/>
            <person name="Chinwalla A."/>
            <person name="Leonard S."/>
            <person name="Crouse K."/>
            <person name="Collura K."/>
            <person name="Kudrna D."/>
            <person name="Currie J."/>
            <person name="He R."/>
            <person name="Angelova A."/>
            <person name="Rajasekar S."/>
            <person name="Mueller T."/>
            <person name="Lomeli R."/>
            <person name="Scara G."/>
            <person name="Ko A."/>
            <person name="Delaney K."/>
            <person name="Wissotski M."/>
            <person name="Lopez G."/>
            <person name="Campos D."/>
            <person name="Braidotti M."/>
            <person name="Ashley E."/>
            <person name="Golser W."/>
            <person name="Kim H."/>
            <person name="Lee S."/>
            <person name="Lin J."/>
            <person name="Dujmic Z."/>
            <person name="Kim W."/>
            <person name="Talag J."/>
            <person name="Zuccolo A."/>
            <person name="Fan C."/>
            <person name="Sebastian A."/>
            <person name="Kramer M."/>
            <person name="Spiegel L."/>
            <person name="Nascimento L."/>
            <person name="Zutavern T."/>
            <person name="Miller B."/>
            <person name="Ambroise C."/>
            <person name="Muller S."/>
            <person name="Spooner W."/>
            <person name="Narechania A."/>
            <person name="Ren L."/>
            <person name="Wei S."/>
            <person name="Kumari S."/>
            <person name="Faga B."/>
            <person name="Levy M.J."/>
            <person name="McMahan L."/>
            <person name="Van Buren P."/>
            <person name="Vaughn M.W."/>
            <person name="Ying K."/>
            <person name="Yeh C.-T."/>
            <person name="Emrich S.J."/>
            <person name="Jia Y."/>
            <person name="Kalyanaraman A."/>
            <person name="Hsia A.-P."/>
            <person name="Barbazuk W.B."/>
            <person name="Baucom R.S."/>
            <person name="Brutnell T.P."/>
            <person name="Carpita N.C."/>
            <person name="Chaparro C."/>
            <person name="Chia J.-M."/>
            <person name="Deragon J.-M."/>
            <person name="Estill J.C."/>
            <person name="Fu Y."/>
            <person name="Jeddeloh J.A."/>
            <person name="Han Y."/>
            <person name="Lee H."/>
            <person name="Li P."/>
            <person name="Lisch D.R."/>
            <person name="Liu S."/>
            <person name="Liu Z."/>
            <person name="Nagel D.H."/>
            <person name="McCann M.C."/>
            <person name="SanMiguel P."/>
            <person name="Myers A.M."/>
            <person name="Nettleton D."/>
            <person name="Nguyen J."/>
            <person name="Penning B.W."/>
            <person name="Ponnala L."/>
            <person name="Schneider K.L."/>
            <person name="Schwartz D.C."/>
            <person name="Sharma A."/>
            <person name="Soderlund C."/>
            <person name="Springer N.M."/>
            <person name="Sun Q."/>
            <person name="Wang H."/>
            <person name="Waterman M."/>
            <person name="Westerman R."/>
            <person name="Wolfgruber T.K."/>
            <person name="Yang L."/>
            <person name="Yu Y."/>
            <person name="Zhang L."/>
            <person name="Zhou S."/>
            <person name="Zhu Q."/>
            <person name="Bennetzen J.L."/>
            <person name="Dawe R.K."/>
            <person name="Jiang J."/>
            <person name="Jiang N."/>
            <person name="Presting G.G."/>
            <person name="Wessler S.R."/>
            <person name="Aluru S."/>
            <person name="Martienssen R.A."/>
            <person name="Clifton S.W."/>
            <person name="McCombie W.R."/>
            <person name="Wing R.A."/>
            <person name="Wilson R.K."/>
        </authorList>
    </citation>
    <scope>NUCLEOTIDE SEQUENCE [LARGE SCALE GENOMIC DNA]</scope>
    <source>
        <strain evidence="9">cv. B73</strain>
    </source>
</reference>
<evidence type="ECO:0000259" key="7">
    <source>
        <dbReference type="Pfam" id="PF00520"/>
    </source>
</evidence>
<keyword evidence="5" id="KW-0407">Ion channel</keyword>
<feature type="domain" description="Ion transport" evidence="7">
    <location>
        <begin position="19"/>
        <end position="303"/>
    </location>
</feature>
<reference evidence="8" key="3">
    <citation type="submission" date="2021-05" db="UniProtKB">
        <authorList>
            <consortium name="EnsemblPlants"/>
        </authorList>
    </citation>
    <scope>IDENTIFICATION</scope>
    <source>
        <strain evidence="8">cv. B73</strain>
    </source>
</reference>
<organism evidence="8 9">
    <name type="scientific">Zea mays</name>
    <name type="common">Maize</name>
    <dbReference type="NCBI Taxonomy" id="4577"/>
    <lineage>
        <taxon>Eukaryota</taxon>
        <taxon>Viridiplantae</taxon>
        <taxon>Streptophyta</taxon>
        <taxon>Embryophyta</taxon>
        <taxon>Tracheophyta</taxon>
        <taxon>Spermatophyta</taxon>
        <taxon>Magnoliopsida</taxon>
        <taxon>Liliopsida</taxon>
        <taxon>Poales</taxon>
        <taxon>Poaceae</taxon>
        <taxon>PACMAD clade</taxon>
        <taxon>Panicoideae</taxon>
        <taxon>Andropogonodae</taxon>
        <taxon>Andropogoneae</taxon>
        <taxon>Tripsacinae</taxon>
        <taxon>Zea</taxon>
    </lineage>
</organism>
<dbReference type="EnsemblPlants" id="Zm00001eb204240_T001">
    <property type="protein sequence ID" value="Zm00001eb204240_P001"/>
    <property type="gene ID" value="Zm00001eb204240"/>
</dbReference>
<proteinExistence type="predicted"/>
<dbReference type="GO" id="GO:0016020">
    <property type="term" value="C:membrane"/>
    <property type="evidence" value="ECO:0007669"/>
    <property type="project" value="UniProtKB-SubCell"/>
</dbReference>
<evidence type="ECO:0000313" key="9">
    <source>
        <dbReference type="Proteomes" id="UP000007305"/>
    </source>
</evidence>
<feature type="transmembrane region" description="Helical" evidence="6">
    <location>
        <begin position="21"/>
        <end position="42"/>
    </location>
</feature>
<dbReference type="PANTHER" id="PTHR45651">
    <property type="entry name" value="CYCLIC NUCLEOTIDE-GATED ION CHANNEL 15-RELATED-RELATED"/>
    <property type="match status" value="1"/>
</dbReference>
<accession>A0A804P2L3</accession>